<dbReference type="RefSeq" id="WP_203653277.1">
    <property type="nucleotide sequence ID" value="NZ_BONR01000001.1"/>
</dbReference>
<sequence>MVAVTVEPLDYARASDTAGRDADTLRRGVGQSFSVLSRCFNMAGTDNGGESFAAAYDDAAEAVVTQSYGVADAVDQWSGALMAIAQIHSAADRSVRGLSGPATGLELPPGPQGCMQSRPPSASGGDPSSVPGLDLIIDTLGYAWPNAQTGLLRDAAGGWDGLSGDLEASASRVRALAGMLAGVDSPERRTIETQLADLATDIETLAGIASGGDDSLAHACRAYADQVDEVREEALILLRDLVIEIAATIAVSAALSVVTFGIGAAGGAAVIATRIAVVVARIAPRIGALVTKAIQFAQAMQRMVTASRALSRITAISVRVGAEGLQEVAAVQLAHGFRTATGLEGGQAPPALFTSFVAGGVGGAFSDVAKFVPGVGRSEHLLKGAIGGSLAYPLESLMEGDQLTWNGFVQSVALSSAAGGVAGGMTRKVDDRLGVNQNSSTDTSASGPTTPASTTVPTVSGPAASTPAVGGPSGPRPDFDGPQTGASDPGSAAGADAPVHIESGDAPTVGASDAAPAAPTGGGTPVPQGDAPVATGGDAGPAAPQGSAPDVSAPEVSVTDGPVATSDAPSAPVGDTATPEPSAAPTPVNDAPAPEPVPTSTSTSADSTPLDFGEAPAVDGTQALPGTPLDGPSQPAGDGGLDAEAPVDGGVDVPVETTDAAPDTSEAASPDGPVATPSAENADHLVAGATPPPRDPEIPTEANTSPLGMATVESDRAVEYLHNEGLYREPGSARTDLGAGDYGVTFMSQSSFDAFIAGNPHATLGPPGGQAWLMSPSDAMKITSLDDAALATGQAESVATAAASGEPLVALFTPIDHLDPTVPTAASAGTNPHFLEGGYTANVDPASGTTTIMDIQEFVVTGGSPMPPGTMIMQLTDNGWTYVGIIR</sequence>
<reference evidence="2" key="1">
    <citation type="submission" date="2021-01" db="EMBL/GenBank/DDBJ databases">
        <title>Whole genome shotgun sequence of Demequina activiva NBRC 110675.</title>
        <authorList>
            <person name="Komaki H."/>
            <person name="Tamura T."/>
        </authorList>
    </citation>
    <scope>NUCLEOTIDE SEQUENCE</scope>
    <source>
        <strain evidence="2">NBRC 110675</strain>
    </source>
</reference>
<feature type="compositionally biased region" description="Low complexity" evidence="1">
    <location>
        <begin position="485"/>
        <end position="498"/>
    </location>
</feature>
<keyword evidence="3" id="KW-1185">Reference proteome</keyword>
<evidence type="ECO:0000256" key="1">
    <source>
        <dbReference type="SAM" id="MobiDB-lite"/>
    </source>
</evidence>
<evidence type="ECO:0000313" key="3">
    <source>
        <dbReference type="Proteomes" id="UP000652354"/>
    </source>
</evidence>
<protein>
    <submittedName>
        <fullName evidence="2">Uncharacterized protein</fullName>
    </submittedName>
</protein>
<dbReference type="EMBL" id="BONR01000001">
    <property type="protein sequence ID" value="GIG53854.1"/>
    <property type="molecule type" value="Genomic_DNA"/>
</dbReference>
<feature type="compositionally biased region" description="Low complexity" evidence="1">
    <location>
        <begin position="506"/>
        <end position="530"/>
    </location>
</feature>
<proteinExistence type="predicted"/>
<organism evidence="2 3">
    <name type="scientific">Demequina activiva</name>
    <dbReference type="NCBI Taxonomy" id="1582364"/>
    <lineage>
        <taxon>Bacteria</taxon>
        <taxon>Bacillati</taxon>
        <taxon>Actinomycetota</taxon>
        <taxon>Actinomycetes</taxon>
        <taxon>Micrococcales</taxon>
        <taxon>Demequinaceae</taxon>
        <taxon>Demequina</taxon>
    </lineage>
</organism>
<feature type="region of interest" description="Disordered" evidence="1">
    <location>
        <begin position="428"/>
        <end position="705"/>
    </location>
</feature>
<dbReference type="AlphaFoldDB" id="A0A919Q0N6"/>
<feature type="compositionally biased region" description="Low complexity" evidence="1">
    <location>
        <begin position="439"/>
        <end position="462"/>
    </location>
</feature>
<feature type="compositionally biased region" description="Low complexity" evidence="1">
    <location>
        <begin position="576"/>
        <end position="587"/>
    </location>
</feature>
<comment type="caution">
    <text evidence="2">The sequence shown here is derived from an EMBL/GenBank/DDBJ whole genome shotgun (WGS) entry which is preliminary data.</text>
</comment>
<name>A0A919Q0N6_9MICO</name>
<feature type="region of interest" description="Disordered" evidence="1">
    <location>
        <begin position="98"/>
        <end position="130"/>
    </location>
</feature>
<feature type="compositionally biased region" description="Low complexity" evidence="1">
    <location>
        <begin position="599"/>
        <end position="608"/>
    </location>
</feature>
<evidence type="ECO:0000313" key="2">
    <source>
        <dbReference type="EMBL" id="GIG53854.1"/>
    </source>
</evidence>
<accession>A0A919Q0N6</accession>
<gene>
    <name evidence="2" type="ORF">Dac01nite_06060</name>
</gene>
<dbReference type="Proteomes" id="UP000652354">
    <property type="component" value="Unassembled WGS sequence"/>
</dbReference>